<evidence type="ECO:0000256" key="1">
    <source>
        <dbReference type="SAM" id="MobiDB-lite"/>
    </source>
</evidence>
<keyword evidence="3" id="KW-1185">Reference proteome</keyword>
<feature type="region of interest" description="Disordered" evidence="1">
    <location>
        <begin position="258"/>
        <end position="289"/>
    </location>
</feature>
<proteinExistence type="predicted"/>
<accession>A0A6A6SUT3</accession>
<organism evidence="2 3">
    <name type="scientific">Lophiostoma macrostomum CBS 122681</name>
    <dbReference type="NCBI Taxonomy" id="1314788"/>
    <lineage>
        <taxon>Eukaryota</taxon>
        <taxon>Fungi</taxon>
        <taxon>Dikarya</taxon>
        <taxon>Ascomycota</taxon>
        <taxon>Pezizomycotina</taxon>
        <taxon>Dothideomycetes</taxon>
        <taxon>Pleosporomycetidae</taxon>
        <taxon>Pleosporales</taxon>
        <taxon>Lophiostomataceae</taxon>
        <taxon>Lophiostoma</taxon>
    </lineage>
</organism>
<evidence type="ECO:0000313" key="2">
    <source>
        <dbReference type="EMBL" id="KAF2650817.1"/>
    </source>
</evidence>
<feature type="compositionally biased region" description="Acidic residues" evidence="1">
    <location>
        <begin position="259"/>
        <end position="269"/>
    </location>
</feature>
<dbReference type="EMBL" id="MU004443">
    <property type="protein sequence ID" value="KAF2650817.1"/>
    <property type="molecule type" value="Genomic_DNA"/>
</dbReference>
<dbReference type="Proteomes" id="UP000799324">
    <property type="component" value="Unassembled WGS sequence"/>
</dbReference>
<gene>
    <name evidence="2" type="ORF">K491DRAFT_782332</name>
</gene>
<reference evidence="2" key="1">
    <citation type="journal article" date="2020" name="Stud. Mycol.">
        <title>101 Dothideomycetes genomes: a test case for predicting lifestyles and emergence of pathogens.</title>
        <authorList>
            <person name="Haridas S."/>
            <person name="Albert R."/>
            <person name="Binder M."/>
            <person name="Bloem J."/>
            <person name="Labutti K."/>
            <person name="Salamov A."/>
            <person name="Andreopoulos B."/>
            <person name="Baker S."/>
            <person name="Barry K."/>
            <person name="Bills G."/>
            <person name="Bluhm B."/>
            <person name="Cannon C."/>
            <person name="Castanera R."/>
            <person name="Culley D."/>
            <person name="Daum C."/>
            <person name="Ezra D."/>
            <person name="Gonzalez J."/>
            <person name="Henrissat B."/>
            <person name="Kuo A."/>
            <person name="Liang C."/>
            <person name="Lipzen A."/>
            <person name="Lutzoni F."/>
            <person name="Magnuson J."/>
            <person name="Mondo S."/>
            <person name="Nolan M."/>
            <person name="Ohm R."/>
            <person name="Pangilinan J."/>
            <person name="Park H.-J."/>
            <person name="Ramirez L."/>
            <person name="Alfaro M."/>
            <person name="Sun H."/>
            <person name="Tritt A."/>
            <person name="Yoshinaga Y."/>
            <person name="Zwiers L.-H."/>
            <person name="Turgeon B."/>
            <person name="Goodwin S."/>
            <person name="Spatafora J."/>
            <person name="Crous P."/>
            <person name="Grigoriev I."/>
        </authorList>
    </citation>
    <scope>NUCLEOTIDE SEQUENCE</scope>
    <source>
        <strain evidence="2">CBS 122681</strain>
    </source>
</reference>
<protein>
    <submittedName>
        <fullName evidence="2">Uncharacterized protein</fullName>
    </submittedName>
</protein>
<feature type="region of interest" description="Disordered" evidence="1">
    <location>
        <begin position="1"/>
        <end position="59"/>
    </location>
</feature>
<sequence length="289" mass="31799">MSSEVASTPLSLSPSTPPASNSRDGCQGVTVESSGLPETIMPPETPHIARPFHQRGPTENEESSHVFVFLTGLMYHIQKNLNWPDECAINSSPRCGPYETLIVGIQSEKSEELLLAFTFSYIREDQSTRAVDYQEIFDYRTALRILLEICVPLDLIKVPEFIVCKAWCSPHFGPRRAPGAHPGPIDIRINLLNPSHQEGVVLTLPTAYNSDSVPSMMTISDSKVAMELDTERRVSLDAPLLTRIAASALLHFGTYAMQEDSEEDPEGNSEESWKEAPETTGLGALTIAD</sequence>
<name>A0A6A6SUT3_9PLEO</name>
<dbReference type="AlphaFoldDB" id="A0A6A6SUT3"/>
<evidence type="ECO:0000313" key="3">
    <source>
        <dbReference type="Proteomes" id="UP000799324"/>
    </source>
</evidence>
<feature type="compositionally biased region" description="Low complexity" evidence="1">
    <location>
        <begin position="1"/>
        <end position="20"/>
    </location>
</feature>